<organism evidence="2 3">
    <name type="scientific">Gymnopilus dilepis</name>
    <dbReference type="NCBI Taxonomy" id="231916"/>
    <lineage>
        <taxon>Eukaryota</taxon>
        <taxon>Fungi</taxon>
        <taxon>Dikarya</taxon>
        <taxon>Basidiomycota</taxon>
        <taxon>Agaricomycotina</taxon>
        <taxon>Agaricomycetes</taxon>
        <taxon>Agaricomycetidae</taxon>
        <taxon>Agaricales</taxon>
        <taxon>Agaricineae</taxon>
        <taxon>Hymenogastraceae</taxon>
        <taxon>Gymnopilus</taxon>
    </lineage>
</organism>
<proteinExistence type="predicted"/>
<feature type="region of interest" description="Disordered" evidence="1">
    <location>
        <begin position="230"/>
        <end position="277"/>
    </location>
</feature>
<feature type="region of interest" description="Disordered" evidence="1">
    <location>
        <begin position="186"/>
        <end position="214"/>
    </location>
</feature>
<dbReference type="AlphaFoldDB" id="A0A409X7W3"/>
<evidence type="ECO:0000313" key="2">
    <source>
        <dbReference type="EMBL" id="PPQ86794.1"/>
    </source>
</evidence>
<protein>
    <submittedName>
        <fullName evidence="2">Uncharacterized protein</fullName>
    </submittedName>
</protein>
<evidence type="ECO:0000313" key="3">
    <source>
        <dbReference type="Proteomes" id="UP000284706"/>
    </source>
</evidence>
<accession>A0A409X7W3</accession>
<dbReference type="EMBL" id="NHYE01004007">
    <property type="protein sequence ID" value="PPQ86794.1"/>
    <property type="molecule type" value="Genomic_DNA"/>
</dbReference>
<gene>
    <name evidence="2" type="ORF">CVT26_004145</name>
</gene>
<feature type="compositionally biased region" description="Low complexity" evidence="1">
    <location>
        <begin position="264"/>
        <end position="277"/>
    </location>
</feature>
<dbReference type="Proteomes" id="UP000284706">
    <property type="component" value="Unassembled WGS sequence"/>
</dbReference>
<feature type="compositionally biased region" description="Low complexity" evidence="1">
    <location>
        <begin position="196"/>
        <end position="210"/>
    </location>
</feature>
<feature type="region of interest" description="Disordered" evidence="1">
    <location>
        <begin position="50"/>
        <end position="79"/>
    </location>
</feature>
<reference evidence="2 3" key="1">
    <citation type="journal article" date="2018" name="Evol. Lett.">
        <title>Horizontal gene cluster transfer increased hallucinogenic mushroom diversity.</title>
        <authorList>
            <person name="Reynolds H.T."/>
            <person name="Vijayakumar V."/>
            <person name="Gluck-Thaler E."/>
            <person name="Korotkin H.B."/>
            <person name="Matheny P.B."/>
            <person name="Slot J.C."/>
        </authorList>
    </citation>
    <scope>NUCLEOTIDE SEQUENCE [LARGE SCALE GENOMIC DNA]</scope>
    <source>
        <strain evidence="2 3">SRW20</strain>
    </source>
</reference>
<feature type="non-terminal residue" evidence="2">
    <location>
        <position position="277"/>
    </location>
</feature>
<feature type="compositionally biased region" description="Low complexity" evidence="1">
    <location>
        <begin position="50"/>
        <end position="62"/>
    </location>
</feature>
<dbReference type="InParanoid" id="A0A409X7W3"/>
<name>A0A409X7W3_9AGAR</name>
<evidence type="ECO:0000256" key="1">
    <source>
        <dbReference type="SAM" id="MobiDB-lite"/>
    </source>
</evidence>
<sequence>MYLSIPKIPPTPGLLLVDQRRWSRLLSLPSLLPLQVITTVTVLYTHMSSTSSSSSSISVTSSAPLTEDNARSTRISDEDKLDQLSCAPGSAERALAGAHRRTSLHQFRLRQSLKHPDFSPNPHFWPSVQPGGSEMFWLSGPALRKICELFVRIQSIFPSTDVASTTSFTSSWARLMLTKSDVLCKRSKHDARPPGESKGIPSSSPSTSCDYSHDTDFRVKSTSPQLFCAVPRPVSSSLPQPNLGMSPRSNKRTRMSVDTAPEPSLSAISSSSYSFSS</sequence>
<comment type="caution">
    <text evidence="2">The sequence shown here is derived from an EMBL/GenBank/DDBJ whole genome shotgun (WGS) entry which is preliminary data.</text>
</comment>
<feature type="compositionally biased region" description="Basic and acidic residues" evidence="1">
    <location>
        <begin position="68"/>
        <end position="79"/>
    </location>
</feature>
<keyword evidence="3" id="KW-1185">Reference proteome</keyword>